<proteinExistence type="inferred from homology"/>
<keyword evidence="2 4" id="KW-0808">Transferase</keyword>
<dbReference type="PANTHER" id="PTHR18919:SF107">
    <property type="entry name" value="ACETYL-COA ACETYLTRANSFERASE, CYTOSOLIC"/>
    <property type="match status" value="1"/>
</dbReference>
<dbReference type="InterPro" id="IPR020616">
    <property type="entry name" value="Thiolase_N"/>
</dbReference>
<evidence type="ECO:0000256" key="2">
    <source>
        <dbReference type="ARBA" id="ARBA00022679"/>
    </source>
</evidence>
<dbReference type="Pfam" id="PF02803">
    <property type="entry name" value="Thiolase_C"/>
    <property type="match status" value="1"/>
</dbReference>
<evidence type="ECO:0000313" key="8">
    <source>
        <dbReference type="Proteomes" id="UP001595973"/>
    </source>
</evidence>
<dbReference type="EC" id="2.3.1.-" evidence="7"/>
<evidence type="ECO:0000256" key="3">
    <source>
        <dbReference type="ARBA" id="ARBA00023315"/>
    </source>
</evidence>
<dbReference type="InterPro" id="IPR020617">
    <property type="entry name" value="Thiolase_C"/>
</dbReference>
<dbReference type="Pfam" id="PF00108">
    <property type="entry name" value="Thiolase_N"/>
    <property type="match status" value="1"/>
</dbReference>
<accession>A0ABV9KDT6</accession>
<evidence type="ECO:0000256" key="1">
    <source>
        <dbReference type="ARBA" id="ARBA00010982"/>
    </source>
</evidence>
<dbReference type="InterPro" id="IPR016039">
    <property type="entry name" value="Thiolase-like"/>
</dbReference>
<dbReference type="SUPFAM" id="SSF53901">
    <property type="entry name" value="Thiolase-like"/>
    <property type="match status" value="2"/>
</dbReference>
<reference evidence="8" key="1">
    <citation type="journal article" date="2019" name="Int. J. Syst. Evol. Microbiol.">
        <title>The Global Catalogue of Microorganisms (GCM) 10K type strain sequencing project: providing services to taxonomists for standard genome sequencing and annotation.</title>
        <authorList>
            <consortium name="The Broad Institute Genomics Platform"/>
            <consortium name="The Broad Institute Genome Sequencing Center for Infectious Disease"/>
            <person name="Wu L."/>
            <person name="Ma J."/>
        </authorList>
    </citation>
    <scope>NUCLEOTIDE SEQUENCE [LARGE SCALE GENOMIC DNA]</scope>
    <source>
        <strain evidence="8">CGMCC 4.7283</strain>
    </source>
</reference>
<dbReference type="Gene3D" id="3.40.47.10">
    <property type="match status" value="2"/>
</dbReference>
<comment type="caution">
    <text evidence="7">The sequence shown here is derived from an EMBL/GenBank/DDBJ whole genome shotgun (WGS) entry which is preliminary data.</text>
</comment>
<dbReference type="CDD" id="cd00751">
    <property type="entry name" value="thiolase"/>
    <property type="match status" value="1"/>
</dbReference>
<protein>
    <submittedName>
        <fullName evidence="7">Thiolase family protein</fullName>
        <ecNumber evidence="7">2.3.1.-</ecNumber>
    </submittedName>
</protein>
<dbReference type="EMBL" id="JBHSGI010000002">
    <property type="protein sequence ID" value="MFC4667806.1"/>
    <property type="molecule type" value="Genomic_DNA"/>
</dbReference>
<sequence length="402" mass="42235">MNALAHIPYGCWWSTPFARWQGSLSDLHSLKLAAHVARDALAARGIDAGLVDYAVLGTTVPQKGSFYGLPWVMAMLGAEGVAGPTIAQACATGARILASSCDEIGRGDASVALAIAADRVSNGPQLYYPAPSGPGGAGEPENWVLDNFGKDPHAGVPMVRTAENVAAEVGISLEEQHEVALCRYEQYQAALADDHAFQRRFMILPFDVPDPRFRKVVHRMTGDEGIHPTTAEGLARLRPVLDGGTVTYGAQTHPADGNAGMVVTSAERVGDLTRDKGISVRILSFGQARERVAFMPAAPIPAARRALAAAGLEIADIDAIKTHNPFAVNDIAFARAFGIDTGRMNNYGCSLVWGHPQGPTGLRSVIELIEELALRGGGTGLFVGCAAGDSAMAVVLHVGDPA</sequence>
<evidence type="ECO:0000259" key="5">
    <source>
        <dbReference type="Pfam" id="PF00108"/>
    </source>
</evidence>
<dbReference type="InterPro" id="IPR002155">
    <property type="entry name" value="Thiolase"/>
</dbReference>
<organism evidence="7 8">
    <name type="scientific">Seohaeicola nanhaiensis</name>
    <dbReference type="NCBI Taxonomy" id="1387282"/>
    <lineage>
        <taxon>Bacteria</taxon>
        <taxon>Pseudomonadati</taxon>
        <taxon>Pseudomonadota</taxon>
        <taxon>Alphaproteobacteria</taxon>
        <taxon>Rhodobacterales</taxon>
        <taxon>Roseobacteraceae</taxon>
        <taxon>Seohaeicola</taxon>
    </lineage>
</organism>
<dbReference type="PANTHER" id="PTHR18919">
    <property type="entry name" value="ACETYL-COA C-ACYLTRANSFERASE"/>
    <property type="match status" value="1"/>
</dbReference>
<evidence type="ECO:0000313" key="7">
    <source>
        <dbReference type="EMBL" id="MFC4667806.1"/>
    </source>
</evidence>
<dbReference type="RefSeq" id="WP_380716040.1">
    <property type="nucleotide sequence ID" value="NZ_JBHSGI010000002.1"/>
</dbReference>
<dbReference type="PIRSF" id="PIRSF000429">
    <property type="entry name" value="Ac-CoA_Ac_transf"/>
    <property type="match status" value="1"/>
</dbReference>
<keyword evidence="3 4" id="KW-0012">Acyltransferase</keyword>
<keyword evidence="8" id="KW-1185">Reference proteome</keyword>
<comment type="similarity">
    <text evidence="1 4">Belongs to the thiolase-like superfamily. Thiolase family.</text>
</comment>
<evidence type="ECO:0000259" key="6">
    <source>
        <dbReference type="Pfam" id="PF02803"/>
    </source>
</evidence>
<gene>
    <name evidence="7" type="ORF">ACFO5X_04510</name>
</gene>
<feature type="domain" description="Thiolase N-terminal" evidence="5">
    <location>
        <begin position="15"/>
        <end position="266"/>
    </location>
</feature>
<name>A0ABV9KDT6_9RHOB</name>
<evidence type="ECO:0000256" key="4">
    <source>
        <dbReference type="RuleBase" id="RU003557"/>
    </source>
</evidence>
<dbReference type="Proteomes" id="UP001595973">
    <property type="component" value="Unassembled WGS sequence"/>
</dbReference>
<feature type="domain" description="Thiolase C-terminal" evidence="6">
    <location>
        <begin position="280"/>
        <end position="397"/>
    </location>
</feature>
<dbReference type="GO" id="GO:0016746">
    <property type="term" value="F:acyltransferase activity"/>
    <property type="evidence" value="ECO:0007669"/>
    <property type="project" value="UniProtKB-KW"/>
</dbReference>